<keyword evidence="2 5" id="KW-0812">Transmembrane</keyword>
<evidence type="ECO:0000256" key="1">
    <source>
        <dbReference type="ARBA" id="ARBA00004141"/>
    </source>
</evidence>
<accession>A0A1Q8I2W3</accession>
<dbReference type="EMBL" id="MSGO01000009">
    <property type="protein sequence ID" value="OLL15451.1"/>
    <property type="molecule type" value="Genomic_DNA"/>
</dbReference>
<comment type="caution">
    <text evidence="7">The sequence shown here is derived from an EMBL/GenBank/DDBJ whole genome shotgun (WGS) entry which is preliminary data.</text>
</comment>
<dbReference type="Pfam" id="PF12698">
    <property type="entry name" value="ABC2_membrane_3"/>
    <property type="match status" value="1"/>
</dbReference>
<dbReference type="Proteomes" id="UP000185736">
    <property type="component" value="Unassembled WGS sequence"/>
</dbReference>
<feature type="transmembrane region" description="Helical" evidence="5">
    <location>
        <begin position="313"/>
        <end position="332"/>
    </location>
</feature>
<evidence type="ECO:0000313" key="7">
    <source>
        <dbReference type="EMBL" id="OLL15451.1"/>
    </source>
</evidence>
<name>A0A1Q8I2W3_9ACTO</name>
<comment type="subcellular location">
    <subcellularLocation>
        <location evidence="1">Membrane</location>
        <topology evidence="1">Multi-pass membrane protein</topology>
    </subcellularLocation>
</comment>
<dbReference type="PANTHER" id="PTHR43471:SF3">
    <property type="entry name" value="ABC TRANSPORTER PERMEASE PROTEIN NATB"/>
    <property type="match status" value="1"/>
</dbReference>
<feature type="transmembrane region" description="Helical" evidence="5">
    <location>
        <begin position="189"/>
        <end position="211"/>
    </location>
</feature>
<gene>
    <name evidence="7" type="ORF">BKH32_02665</name>
</gene>
<feature type="transmembrane region" description="Helical" evidence="5">
    <location>
        <begin position="240"/>
        <end position="261"/>
    </location>
</feature>
<evidence type="ECO:0000256" key="4">
    <source>
        <dbReference type="ARBA" id="ARBA00023136"/>
    </source>
</evidence>
<dbReference type="AlphaFoldDB" id="A0A1Q8I2W3"/>
<evidence type="ECO:0000256" key="2">
    <source>
        <dbReference type="ARBA" id="ARBA00022692"/>
    </source>
</evidence>
<sequence length="414" mass="43415">MSDRTSPITRRQEIALVTGRELRAHLLKKSTIILTLVLLIAAVGSIVGVKLYTSGQDQAYRIGLKGMTLTQAAGLDKVAASSGRTIELVDVSAHQAKDVLADDSPEGTPHVDMVLDVSGSAPTITVDKSADDAVVSGVTAFLQQSALGQQIASLGGDPAQVASQLSAAKPEVTVLHAPQRDSADFGSRYAILMTIDVLLLFAIMGGGQFIAQGVVEEKSSRIVEILLACVRPSSLLAGKILGIGIASVLTTGLVAVVGVTAAKTTGVMPDISLSLDGVLVAMIVWMIVGYAIFAVAFGAAASLVSRQEDVSSVSMPLVMLSMVPYVLSFLMATGDSNSTTFRVLSYLPPFAPFMMPARLVLGISSWTEQLISLGIALVFLPLLVRVAAAIYTRAVTRTGTRVPLKEVLRRAERA</sequence>
<dbReference type="GO" id="GO:0016020">
    <property type="term" value="C:membrane"/>
    <property type="evidence" value="ECO:0007669"/>
    <property type="project" value="UniProtKB-SubCell"/>
</dbReference>
<feature type="transmembrane region" description="Helical" evidence="5">
    <location>
        <begin position="370"/>
        <end position="391"/>
    </location>
</feature>
<keyword evidence="4 5" id="KW-0472">Membrane</keyword>
<reference evidence="7 8" key="1">
    <citation type="submission" date="2016-12" db="EMBL/GenBank/DDBJ databases">
        <title>Genomic comparison of strains in the 'Actinomyces naeslundii' group.</title>
        <authorList>
            <person name="Mughal S.R."/>
            <person name="Do T."/>
            <person name="Gilbert S.C."/>
            <person name="Witherden E.A."/>
            <person name="Didelot X."/>
            <person name="Beighton D."/>
        </authorList>
    </citation>
    <scope>NUCLEOTIDE SEQUENCE [LARGE SCALE GENOMIC DNA]</scope>
    <source>
        <strain evidence="7 8">S64C</strain>
    </source>
</reference>
<dbReference type="GO" id="GO:0140359">
    <property type="term" value="F:ABC-type transporter activity"/>
    <property type="evidence" value="ECO:0007669"/>
    <property type="project" value="InterPro"/>
</dbReference>
<proteinExistence type="predicted"/>
<evidence type="ECO:0000256" key="3">
    <source>
        <dbReference type="ARBA" id="ARBA00022989"/>
    </source>
</evidence>
<dbReference type="InterPro" id="IPR013525">
    <property type="entry name" value="ABC2_TM"/>
</dbReference>
<evidence type="ECO:0000256" key="5">
    <source>
        <dbReference type="SAM" id="Phobius"/>
    </source>
</evidence>
<keyword evidence="3 5" id="KW-1133">Transmembrane helix</keyword>
<feature type="transmembrane region" description="Helical" evidence="5">
    <location>
        <begin position="273"/>
        <end position="301"/>
    </location>
</feature>
<dbReference type="RefSeq" id="WP_075248507.1">
    <property type="nucleotide sequence ID" value="NZ_MSGO01000009.1"/>
</dbReference>
<dbReference type="PANTHER" id="PTHR43471">
    <property type="entry name" value="ABC TRANSPORTER PERMEASE"/>
    <property type="match status" value="1"/>
</dbReference>
<organism evidence="7 8">
    <name type="scientific">Actinomyces oris</name>
    <dbReference type="NCBI Taxonomy" id="544580"/>
    <lineage>
        <taxon>Bacteria</taxon>
        <taxon>Bacillati</taxon>
        <taxon>Actinomycetota</taxon>
        <taxon>Actinomycetes</taxon>
        <taxon>Actinomycetales</taxon>
        <taxon>Actinomycetaceae</taxon>
        <taxon>Actinomyces</taxon>
    </lineage>
</organism>
<feature type="domain" description="ABC-2 type transporter transmembrane" evidence="6">
    <location>
        <begin position="29"/>
        <end position="386"/>
    </location>
</feature>
<protein>
    <submittedName>
        <fullName evidence="7">ABC transporter permease</fullName>
    </submittedName>
</protein>
<feature type="transmembrane region" description="Helical" evidence="5">
    <location>
        <begin position="344"/>
        <end position="364"/>
    </location>
</feature>
<evidence type="ECO:0000259" key="6">
    <source>
        <dbReference type="Pfam" id="PF12698"/>
    </source>
</evidence>
<evidence type="ECO:0000313" key="8">
    <source>
        <dbReference type="Proteomes" id="UP000185736"/>
    </source>
</evidence>
<feature type="transmembrane region" description="Helical" evidence="5">
    <location>
        <begin position="32"/>
        <end position="52"/>
    </location>
</feature>